<reference evidence="3 4" key="1">
    <citation type="submission" date="2023-07" db="EMBL/GenBank/DDBJ databases">
        <title>Genomic Encyclopedia of Type Strains, Phase IV (KMG-IV): sequencing the most valuable type-strain genomes for metagenomic binning, comparative biology and taxonomic classification.</title>
        <authorList>
            <person name="Goeker M."/>
        </authorList>
    </citation>
    <scope>NUCLEOTIDE SEQUENCE [LARGE SCALE GENOMIC DNA]</scope>
    <source>
        <strain evidence="3 4">DSM 27848</strain>
    </source>
</reference>
<dbReference type="SUPFAM" id="SSF51735">
    <property type="entry name" value="NAD(P)-binding Rossmann-fold domains"/>
    <property type="match status" value="1"/>
</dbReference>
<evidence type="ECO:0000259" key="2">
    <source>
        <dbReference type="Pfam" id="PF22725"/>
    </source>
</evidence>
<evidence type="ECO:0000313" key="4">
    <source>
        <dbReference type="Proteomes" id="UP001232343"/>
    </source>
</evidence>
<proteinExistence type="predicted"/>
<feature type="domain" description="GFO/IDH/MocA-like oxidoreductase" evidence="2">
    <location>
        <begin position="126"/>
        <end position="229"/>
    </location>
</feature>
<comment type="caution">
    <text evidence="3">The sequence shown here is derived from an EMBL/GenBank/DDBJ whole genome shotgun (WGS) entry which is preliminary data.</text>
</comment>
<protein>
    <submittedName>
        <fullName evidence="3">Dehydrogenase</fullName>
    </submittedName>
</protein>
<dbReference type="Pfam" id="PF01408">
    <property type="entry name" value="GFO_IDH_MocA"/>
    <property type="match status" value="1"/>
</dbReference>
<organism evidence="3 4">
    <name type="scientific">Lederbergia wuyishanensis</name>
    <dbReference type="NCBI Taxonomy" id="1347903"/>
    <lineage>
        <taxon>Bacteria</taxon>
        <taxon>Bacillati</taxon>
        <taxon>Bacillota</taxon>
        <taxon>Bacilli</taxon>
        <taxon>Bacillales</taxon>
        <taxon>Bacillaceae</taxon>
        <taxon>Lederbergia</taxon>
    </lineage>
</organism>
<keyword evidence="4" id="KW-1185">Reference proteome</keyword>
<dbReference type="InterPro" id="IPR055170">
    <property type="entry name" value="GFO_IDH_MocA-like_dom"/>
</dbReference>
<sequence>MIRFCCVVIGYGSIGQRHARILSELGHHVAVVSKRNIKHPHLYHNIDKALQKENPDYIVIANETHKHEDTLAELERNGYNNKILVEKPLFSFANERNFNFSNLFVGYNLRQHPLIKMLYEKIKNKEVIAVQAYVGQYLPHWRPGMDYTKSYSAKLDFGGGVIRDLSHELDFLQFLFGEWNSLVALGGKFSNLSIDSDDNYAIIYKTKRVPLISLQMNYLDHITQRFVIINTLDETYKADFITNTLQVNDKIYNFDVERDTTYILQHASILNNQTEFLCTFEAGMKTTKMIEAAEKSSMEKVWITNE</sequence>
<dbReference type="RefSeq" id="WP_244681217.1">
    <property type="nucleotide sequence ID" value="NZ_JALIRM010000004.1"/>
</dbReference>
<evidence type="ECO:0000259" key="1">
    <source>
        <dbReference type="Pfam" id="PF01408"/>
    </source>
</evidence>
<dbReference type="EMBL" id="JAUSUO010000011">
    <property type="protein sequence ID" value="MDQ0344806.1"/>
    <property type="molecule type" value="Genomic_DNA"/>
</dbReference>
<dbReference type="Pfam" id="PF22725">
    <property type="entry name" value="GFO_IDH_MocA_C3"/>
    <property type="match status" value="1"/>
</dbReference>
<evidence type="ECO:0000313" key="3">
    <source>
        <dbReference type="EMBL" id="MDQ0344806.1"/>
    </source>
</evidence>
<dbReference type="InterPro" id="IPR051450">
    <property type="entry name" value="Gfo/Idh/MocA_Oxidoreductases"/>
</dbReference>
<name>A0ABU0D8R4_9BACI</name>
<dbReference type="InterPro" id="IPR000683">
    <property type="entry name" value="Gfo/Idh/MocA-like_OxRdtase_N"/>
</dbReference>
<dbReference type="Gene3D" id="3.40.50.720">
    <property type="entry name" value="NAD(P)-binding Rossmann-like Domain"/>
    <property type="match status" value="1"/>
</dbReference>
<feature type="domain" description="Gfo/Idh/MocA-like oxidoreductase N-terminal" evidence="1">
    <location>
        <begin position="6"/>
        <end position="91"/>
    </location>
</feature>
<dbReference type="SUPFAM" id="SSF55347">
    <property type="entry name" value="Glyceraldehyde-3-phosphate dehydrogenase-like, C-terminal domain"/>
    <property type="match status" value="1"/>
</dbReference>
<gene>
    <name evidence="3" type="ORF">J2S14_003650</name>
</gene>
<dbReference type="Proteomes" id="UP001232343">
    <property type="component" value="Unassembled WGS sequence"/>
</dbReference>
<dbReference type="PANTHER" id="PTHR43377">
    <property type="entry name" value="BILIVERDIN REDUCTASE A"/>
    <property type="match status" value="1"/>
</dbReference>
<dbReference type="Gene3D" id="3.30.360.10">
    <property type="entry name" value="Dihydrodipicolinate Reductase, domain 2"/>
    <property type="match status" value="1"/>
</dbReference>
<dbReference type="InterPro" id="IPR036291">
    <property type="entry name" value="NAD(P)-bd_dom_sf"/>
</dbReference>
<accession>A0ABU0D8R4</accession>
<dbReference type="PANTHER" id="PTHR43377:SF1">
    <property type="entry name" value="BILIVERDIN REDUCTASE A"/>
    <property type="match status" value="1"/>
</dbReference>